<dbReference type="EMBL" id="BSDC01000002">
    <property type="protein sequence ID" value="GLH67485.1"/>
    <property type="molecule type" value="Genomic_DNA"/>
</dbReference>
<keyword evidence="1" id="KW-1133">Transmembrane helix</keyword>
<protein>
    <recommendedName>
        <fullName evidence="4">Rod shape-determining protein MreD</fullName>
    </recommendedName>
</protein>
<keyword evidence="1" id="KW-0812">Transmembrane</keyword>
<evidence type="ECO:0000256" key="1">
    <source>
        <dbReference type="SAM" id="Phobius"/>
    </source>
</evidence>
<reference evidence="2" key="1">
    <citation type="journal article" date="2023" name="Antonie Van Leeuwenhoek">
        <title>Mesoterricola silvestris gen. nov., sp. nov., Mesoterricola sediminis sp. nov., Geothrix oryzae sp. nov., Geothrix edaphica sp. nov., Geothrix rubra sp. nov., and Geothrix limicola sp. nov., six novel members of Acidobacteriota isolated from soils.</title>
        <authorList>
            <person name="Itoh H."/>
            <person name="Sugisawa Y."/>
            <person name="Mise K."/>
            <person name="Xu Z."/>
            <person name="Kuniyasu M."/>
            <person name="Ushijima N."/>
            <person name="Kawano K."/>
            <person name="Kobayashi E."/>
            <person name="Shiratori Y."/>
            <person name="Masuda Y."/>
            <person name="Senoo K."/>
        </authorList>
    </citation>
    <scope>NUCLEOTIDE SEQUENCE</scope>
    <source>
        <strain evidence="2">Red802</strain>
    </source>
</reference>
<gene>
    <name evidence="2" type="ORF">GETHED_18490</name>
</gene>
<accession>A0ABQ5PZD8</accession>
<evidence type="ECO:0000313" key="3">
    <source>
        <dbReference type="Proteomes" id="UP001165044"/>
    </source>
</evidence>
<name>A0ABQ5PZD8_9BACT</name>
<organism evidence="2 3">
    <name type="scientific">Geothrix edaphica</name>
    <dbReference type="NCBI Taxonomy" id="2927976"/>
    <lineage>
        <taxon>Bacteria</taxon>
        <taxon>Pseudomonadati</taxon>
        <taxon>Acidobacteriota</taxon>
        <taxon>Holophagae</taxon>
        <taxon>Holophagales</taxon>
        <taxon>Holophagaceae</taxon>
        <taxon>Geothrix</taxon>
    </lineage>
</organism>
<dbReference type="Proteomes" id="UP001165044">
    <property type="component" value="Unassembled WGS sequence"/>
</dbReference>
<sequence length="162" mass="17255">MRISLPSATRQNLLCAAALGLMFLSAPFPRLQVVVHVVLVLALAPRSGSPLSSVLWAGAAGWALEGSLRLYPHLGGTAWADMTLALVAGGLAGRWPLEDVKGWLARLAGLLVAHTLLVHLAVRLAAGPHGWGSGWFWALLSLPLWGWATWRLMYSGPSPRLG</sequence>
<keyword evidence="3" id="KW-1185">Reference proteome</keyword>
<proteinExistence type="predicted"/>
<evidence type="ECO:0000313" key="2">
    <source>
        <dbReference type="EMBL" id="GLH67485.1"/>
    </source>
</evidence>
<dbReference type="RefSeq" id="WP_285608691.1">
    <property type="nucleotide sequence ID" value="NZ_BSDC01000002.1"/>
</dbReference>
<keyword evidence="1" id="KW-0472">Membrane</keyword>
<comment type="caution">
    <text evidence="2">The sequence shown here is derived from an EMBL/GenBank/DDBJ whole genome shotgun (WGS) entry which is preliminary data.</text>
</comment>
<evidence type="ECO:0008006" key="4">
    <source>
        <dbReference type="Google" id="ProtNLM"/>
    </source>
</evidence>
<feature type="transmembrane region" description="Helical" evidence="1">
    <location>
        <begin position="134"/>
        <end position="154"/>
    </location>
</feature>
<feature type="transmembrane region" description="Helical" evidence="1">
    <location>
        <begin position="103"/>
        <end position="122"/>
    </location>
</feature>